<dbReference type="Proteomes" id="UP000053029">
    <property type="component" value="Unassembled WGS sequence"/>
</dbReference>
<evidence type="ECO:0000313" key="1">
    <source>
        <dbReference type="EMBL" id="KIW74741.1"/>
    </source>
</evidence>
<dbReference type="RefSeq" id="XP_013278549.1">
    <property type="nucleotide sequence ID" value="XM_013423095.1"/>
</dbReference>
<keyword evidence="2" id="KW-1185">Reference proteome</keyword>
<reference evidence="1 2" key="1">
    <citation type="submission" date="2015-01" db="EMBL/GenBank/DDBJ databases">
        <title>The Genome Sequence of Fonsecaea pedrosoi CBS 271.37.</title>
        <authorList>
            <consortium name="The Broad Institute Genomics Platform"/>
            <person name="Cuomo C."/>
            <person name="de Hoog S."/>
            <person name="Gorbushina A."/>
            <person name="Stielow B."/>
            <person name="Teixiera M."/>
            <person name="Abouelleil A."/>
            <person name="Chapman S.B."/>
            <person name="Priest M."/>
            <person name="Young S.K."/>
            <person name="Wortman J."/>
            <person name="Nusbaum C."/>
            <person name="Birren B."/>
        </authorList>
    </citation>
    <scope>NUCLEOTIDE SEQUENCE [LARGE SCALE GENOMIC DNA]</scope>
    <source>
        <strain evidence="1 2">CBS 271.37</strain>
    </source>
</reference>
<dbReference type="STRING" id="1442368.A0A0D2DAU2"/>
<dbReference type="OrthoDB" id="2687876at2759"/>
<accession>A0A0D2DAU2</accession>
<dbReference type="VEuPathDB" id="FungiDB:Z517_11511"/>
<dbReference type="GeneID" id="25311001"/>
<organism evidence="1 2">
    <name type="scientific">Fonsecaea pedrosoi CBS 271.37</name>
    <dbReference type="NCBI Taxonomy" id="1442368"/>
    <lineage>
        <taxon>Eukaryota</taxon>
        <taxon>Fungi</taxon>
        <taxon>Dikarya</taxon>
        <taxon>Ascomycota</taxon>
        <taxon>Pezizomycotina</taxon>
        <taxon>Eurotiomycetes</taxon>
        <taxon>Chaetothyriomycetidae</taxon>
        <taxon>Chaetothyriales</taxon>
        <taxon>Herpotrichiellaceae</taxon>
        <taxon>Fonsecaea</taxon>
    </lineage>
</organism>
<dbReference type="EMBL" id="KN846976">
    <property type="protein sequence ID" value="KIW74741.1"/>
    <property type="molecule type" value="Genomic_DNA"/>
</dbReference>
<protein>
    <submittedName>
        <fullName evidence="1">Unplaced genomic scaffold supercont1.8, whole genome shotgun sequence</fullName>
    </submittedName>
</protein>
<dbReference type="HOGENOM" id="CLU_831669_0_0_1"/>
<evidence type="ECO:0000313" key="2">
    <source>
        <dbReference type="Proteomes" id="UP000053029"/>
    </source>
</evidence>
<name>A0A0D2DAU2_9EURO</name>
<gene>
    <name evidence="1" type="ORF">Z517_11511</name>
</gene>
<sequence>MSRTRRLNLVSVKSAKALGLKVHGSTANMPDWDSLCHPWAPLTKDLKKYNYLRWLQAAPMQSLDGDPVILPRQPHAPNDNYCGVASIPFPSIGRDGQHDSGLWCRGCEWACENLLGKDEQEIGAALSYSIPPDCYVEDVEDVEDVLLSLALRARSKIDFASHIQNCYGVKKLADDVDGRGIYCVQAGNRVHYLTIPTTVFDDDTMGKPFLLIPQLPDFPDTNWTRMTIPRKENGTLAHTISFKTLPELKFTFHENLVDCLSYRKIRRLRPGVVEVHYRGRPAMAKYSCFDWDFYRIQRENWAYDILHNDHDKGQVYVAPRVLGRQKTDVRSDCY</sequence>
<dbReference type="AlphaFoldDB" id="A0A0D2DAU2"/>
<proteinExistence type="predicted"/>